<gene>
    <name evidence="10" type="ORF">ALO_09869</name>
</gene>
<comment type="cofactor">
    <cofactor evidence="8">
        <name>Fe cation</name>
        <dbReference type="ChEBI" id="CHEBI:24875"/>
    </cofactor>
</comment>
<keyword evidence="7 9" id="KW-0560">Oxidoreductase</keyword>
<dbReference type="AlphaFoldDB" id="F7NIS1"/>
<comment type="caution">
    <text evidence="10">The sequence shown here is derived from an EMBL/GenBank/DDBJ whole genome shotgun (WGS) entry which is preliminary data.</text>
</comment>
<evidence type="ECO:0000256" key="3">
    <source>
        <dbReference type="ARBA" id="ARBA00009292"/>
    </source>
</evidence>
<dbReference type="GO" id="GO:0030313">
    <property type="term" value="C:cell envelope"/>
    <property type="evidence" value="ECO:0007669"/>
    <property type="project" value="UniProtKB-SubCell"/>
</dbReference>
<dbReference type="Pfam" id="PF00374">
    <property type="entry name" value="NiFeSe_Hases"/>
    <property type="match status" value="1"/>
</dbReference>
<dbReference type="PANTHER" id="PTHR42958:SF2">
    <property type="entry name" value="UPTAKE HYDROGENASE LARGE SUBUNIT"/>
    <property type="match status" value="1"/>
</dbReference>
<proteinExistence type="inferred from homology"/>
<feature type="binding site" evidence="8">
    <location>
        <position position="606"/>
    </location>
    <ligand>
        <name>Mg(2+)</name>
        <dbReference type="ChEBI" id="CHEBI:18420"/>
    </ligand>
</feature>
<protein>
    <submittedName>
        <fullName evidence="10">Nickel-dependent hydrogenase large subunit</fullName>
    </submittedName>
</protein>
<feature type="binding site" evidence="8">
    <location>
        <position position="603"/>
    </location>
    <ligand>
        <name>Fe cation</name>
        <dbReference type="ChEBI" id="CHEBI:24875"/>
    </ligand>
</feature>
<comment type="subunit">
    <text evidence="4">Heterodimer of a large and a small subunit.</text>
</comment>
<dbReference type="RefSeq" id="WP_004573252.1">
    <property type="nucleotide sequence ID" value="NZ_AFGF01000079.1"/>
</dbReference>
<feature type="binding site" evidence="8">
    <location>
        <position position="600"/>
    </location>
    <ligand>
        <name>Ni(2+)</name>
        <dbReference type="ChEBI" id="CHEBI:49786"/>
    </ligand>
</feature>
<keyword evidence="8" id="KW-0460">Magnesium</keyword>
<keyword evidence="6 8" id="KW-0479">Metal-binding</keyword>
<dbReference type="GO" id="GO:0016151">
    <property type="term" value="F:nickel cation binding"/>
    <property type="evidence" value="ECO:0007669"/>
    <property type="project" value="InterPro"/>
</dbReference>
<dbReference type="STRING" id="1009370.ALO_09869"/>
<reference evidence="10 11" key="1">
    <citation type="journal article" date="2011" name="EMBO J.">
        <title>Structural diversity of bacterial flagellar motors.</title>
        <authorList>
            <person name="Chen S."/>
            <person name="Beeby M."/>
            <person name="Murphy G.E."/>
            <person name="Leadbetter J.R."/>
            <person name="Hendrixson D.R."/>
            <person name="Briegel A."/>
            <person name="Li Z."/>
            <person name="Shi J."/>
            <person name="Tocheva E.I."/>
            <person name="Muller A."/>
            <person name="Dobro M.J."/>
            <person name="Jensen G.J."/>
        </authorList>
    </citation>
    <scope>NUCLEOTIDE SEQUENCE [LARGE SCALE GENOMIC DNA]</scope>
    <source>
        <strain evidence="10 11">DSM 6540</strain>
    </source>
</reference>
<keyword evidence="8" id="KW-0408">Iron</keyword>
<evidence type="ECO:0000313" key="11">
    <source>
        <dbReference type="Proteomes" id="UP000003240"/>
    </source>
</evidence>
<feature type="binding site" evidence="8">
    <location>
        <position position="65"/>
    </location>
    <ligand>
        <name>Fe cation</name>
        <dbReference type="ChEBI" id="CHEBI:24875"/>
    </ligand>
</feature>
<dbReference type="FunFam" id="1.10.645.10:FF:000002">
    <property type="entry name" value="Hydrogenase 2 large subunit"/>
    <property type="match status" value="1"/>
</dbReference>
<comment type="cofactor">
    <cofactor evidence="1 8">
        <name>Ni(2+)</name>
        <dbReference type="ChEBI" id="CHEBI:49786"/>
    </cofactor>
</comment>
<dbReference type="InterPro" id="IPR050867">
    <property type="entry name" value="NiFe/NiFeSe_hydrgnase_LSU"/>
</dbReference>
<dbReference type="PROSITE" id="PS00508">
    <property type="entry name" value="NI_HGENASE_L_2"/>
    <property type="match status" value="1"/>
</dbReference>
<organism evidence="10 11">
    <name type="scientific">Acetonema longum DSM 6540</name>
    <dbReference type="NCBI Taxonomy" id="1009370"/>
    <lineage>
        <taxon>Bacteria</taxon>
        <taxon>Bacillati</taxon>
        <taxon>Bacillota</taxon>
        <taxon>Negativicutes</taxon>
        <taxon>Acetonemataceae</taxon>
        <taxon>Acetonema</taxon>
    </lineage>
</organism>
<evidence type="ECO:0000313" key="10">
    <source>
        <dbReference type="EMBL" id="EGO64044.1"/>
    </source>
</evidence>
<name>F7NIS1_9FIRM</name>
<dbReference type="GO" id="GO:0008901">
    <property type="term" value="F:ferredoxin hydrogenase activity"/>
    <property type="evidence" value="ECO:0007669"/>
    <property type="project" value="InterPro"/>
</dbReference>
<feature type="binding site" evidence="8">
    <location>
        <position position="65"/>
    </location>
    <ligand>
        <name>Ni(2+)</name>
        <dbReference type="ChEBI" id="CHEBI:49786"/>
    </ligand>
</feature>
<dbReference type="PANTHER" id="PTHR42958">
    <property type="entry name" value="HYDROGENASE-2 LARGE CHAIN"/>
    <property type="match status" value="1"/>
</dbReference>
<accession>F7NIS1</accession>
<evidence type="ECO:0000256" key="8">
    <source>
        <dbReference type="PIRSR" id="PIRSR601501-1"/>
    </source>
</evidence>
<feature type="binding site" evidence="8">
    <location>
        <position position="43"/>
    </location>
    <ligand>
        <name>Mg(2+)</name>
        <dbReference type="ChEBI" id="CHEBI:18420"/>
    </ligand>
</feature>
<dbReference type="InterPro" id="IPR018194">
    <property type="entry name" value="Ni-dep_hyd_lsu_Ni_BS"/>
</dbReference>
<dbReference type="PROSITE" id="PS00507">
    <property type="entry name" value="NI_HGENASE_L_1"/>
    <property type="match status" value="1"/>
</dbReference>
<dbReference type="Gene3D" id="1.10.645.10">
    <property type="entry name" value="Cytochrome-c3 Hydrogenase, chain B"/>
    <property type="match status" value="1"/>
</dbReference>
<dbReference type="Proteomes" id="UP000003240">
    <property type="component" value="Unassembled WGS sequence"/>
</dbReference>
<sequence>MKRVVVDPVTRIEGHLRVEIKVDEASGKVQDALSSGTAWRGIELIVKDRDPRDVWAYVQRICGVCTTVHSLASLRAVEDALGIEIPKNANYIRNIMAASQNIHDHLVHFYHLHALDWVSPVEALKADPAAVAALQNAVLEKYRLPLAGPVELDTDAYPKDFPKATTLYFKTIQDKVRKIVESGQLGIFAGQWWDHPDYNLLPPEVHLMAVAHYLNMLDRQRELVVSHVVFGGKNPHPHFIVGGMPSSISMNDMNAPINTERLAVVDTSINLTLNLVNYFYLPDLLAIGDIYVKKGYVDGGGLAKERVLGYGDFPDEPYTGITNGDFHKKLLLRSNGVVENFGQGLAKAEYFNLEGKDYADPAILAEGVEHSWYTYPEPGQDVHPWAGATEPQYTAGKEWKNLDEQGKYSWIKTPKWRGKTAEVGPLARYIIIYTKVKKGLIEPTWAEKMIVDQIEAVSKVLNAPPEVWMPTTVGRTAVRGLEAQLWAYINKYYFDKLIKNIKSGDTAVANTAKWEPATWSKEARGIGLHEAPRGALGHWIVIKDGKTANYQAIVPTTWNACPRDDQAGYGAYEASMIDTKIKIADKPLEVLKAIRSFDPCLACATHLYDVQGNKLSIVHTDPYIKL</sequence>
<evidence type="ECO:0000256" key="1">
    <source>
        <dbReference type="ARBA" id="ARBA00001967"/>
    </source>
</evidence>
<dbReference type="SUPFAM" id="SSF56762">
    <property type="entry name" value="HydB/Nqo4-like"/>
    <property type="match status" value="1"/>
</dbReference>
<evidence type="ECO:0000256" key="9">
    <source>
        <dbReference type="RuleBase" id="RU003896"/>
    </source>
</evidence>
<dbReference type="InterPro" id="IPR029014">
    <property type="entry name" value="NiFe-Hase_large"/>
</dbReference>
<evidence type="ECO:0000256" key="5">
    <source>
        <dbReference type="ARBA" id="ARBA00022596"/>
    </source>
</evidence>
<dbReference type="InterPro" id="IPR001501">
    <property type="entry name" value="Ni-dep_hyd_lsu"/>
</dbReference>
<comment type="subcellular location">
    <subcellularLocation>
        <location evidence="2">Cell envelope</location>
    </subcellularLocation>
</comment>
<evidence type="ECO:0000256" key="7">
    <source>
        <dbReference type="ARBA" id="ARBA00023002"/>
    </source>
</evidence>
<dbReference type="EMBL" id="AFGF01000079">
    <property type="protein sequence ID" value="EGO64044.1"/>
    <property type="molecule type" value="Genomic_DNA"/>
</dbReference>
<evidence type="ECO:0000256" key="2">
    <source>
        <dbReference type="ARBA" id="ARBA00004196"/>
    </source>
</evidence>
<feature type="binding site" evidence="8">
    <location>
        <position position="62"/>
    </location>
    <ligand>
        <name>Mg(2+)</name>
        <dbReference type="ChEBI" id="CHEBI:18420"/>
    </ligand>
</feature>
<evidence type="ECO:0000256" key="6">
    <source>
        <dbReference type="ARBA" id="ARBA00022723"/>
    </source>
</evidence>
<keyword evidence="5 8" id="KW-0533">Nickel</keyword>
<evidence type="ECO:0000256" key="4">
    <source>
        <dbReference type="ARBA" id="ARBA00011771"/>
    </source>
</evidence>
<dbReference type="OrthoDB" id="9761717at2"/>
<dbReference type="eggNOG" id="COG0374">
    <property type="taxonomic scope" value="Bacteria"/>
</dbReference>
<keyword evidence="11" id="KW-1185">Reference proteome</keyword>
<comment type="similarity">
    <text evidence="3 9">Belongs to the [NiFe]/[NiFeSe] hydrogenase large subunit family.</text>
</comment>